<dbReference type="KEGG" id="lbj:LBJ_1687"/>
<dbReference type="AlphaFoldDB" id="Q04S81"/>
<proteinExistence type="predicted"/>
<name>Q04S81_LEPBJ</name>
<dbReference type="Proteomes" id="UP000000656">
    <property type="component" value="Chromosome 1"/>
</dbReference>
<dbReference type="EMBL" id="CP000350">
    <property type="protein sequence ID" value="ABJ76239.1"/>
    <property type="molecule type" value="Genomic_DNA"/>
</dbReference>
<evidence type="ECO:0000313" key="1">
    <source>
        <dbReference type="EMBL" id="ABJ76239.1"/>
    </source>
</evidence>
<protein>
    <submittedName>
        <fullName evidence="1">Uncharacterized protein</fullName>
    </submittedName>
</protein>
<organism evidence="1 2">
    <name type="scientific">Leptospira borgpetersenii serovar Hardjo-bovis (strain JB197)</name>
    <dbReference type="NCBI Taxonomy" id="355277"/>
    <lineage>
        <taxon>Bacteria</taxon>
        <taxon>Pseudomonadati</taxon>
        <taxon>Spirochaetota</taxon>
        <taxon>Spirochaetia</taxon>
        <taxon>Leptospirales</taxon>
        <taxon>Leptospiraceae</taxon>
        <taxon>Leptospira</taxon>
    </lineage>
</organism>
<reference evidence="1 2" key="1">
    <citation type="journal article" date="2006" name="Proc. Natl. Acad. Sci. U.S.A.">
        <title>Genome reduction in Leptospira borgpetersenii reflects limited transmission potential.</title>
        <authorList>
            <person name="Bulach D.M."/>
            <person name="Zuerner R.L."/>
            <person name="Wilson P."/>
            <person name="Seemann T."/>
            <person name="McGrath A."/>
            <person name="Cullen P.A."/>
            <person name="Davis J."/>
            <person name="Johnson M."/>
            <person name="Kuczek E."/>
            <person name="Alt D.P."/>
            <person name="Peterson-Burch B."/>
            <person name="Coppel R.L."/>
            <person name="Rood J.I."/>
            <person name="Davies J.K."/>
            <person name="Adler B."/>
        </authorList>
    </citation>
    <scope>NUCLEOTIDE SEQUENCE [LARGE SCALE GENOMIC DNA]</scope>
    <source>
        <strain evidence="1 2">JB197</strain>
    </source>
</reference>
<dbReference type="HOGENOM" id="CLU_1667219_0_0_12"/>
<gene>
    <name evidence="1" type="ordered locus">LBJ_1687</name>
</gene>
<sequence>MKFPFILSPFWKLDFPARIIKNLSSSNRSDAALSLTKTQALLAILNDGRKPRMRRFFVETPTYFFIGNFWFSENANAPAIAATRSRERARSCAFLLGFIRRNLPGPETQSLFVEKFRRLPSRFRAGGAIIKRKYFMISKHKKHTLKYDCADQKIREVF</sequence>
<evidence type="ECO:0000313" key="2">
    <source>
        <dbReference type="Proteomes" id="UP000000656"/>
    </source>
</evidence>
<accession>Q04S81</accession>